<dbReference type="EMBL" id="CBWK010000628">
    <property type="protein sequence ID" value="CDL11257.1"/>
    <property type="molecule type" value="Genomic_DNA"/>
</dbReference>
<sequence>MNSSREPVAALRDMIHGTSRRPTSIIMAIKATTLPMVIPRSRARDAKPTLPFSAIPAIAGSRTSVRTITRSSTISQPMAICPRWLSISCRSSSARSSTTVLAVERHRPKTMPVISDQPRAAESAIPSSVATAIWAIAPGMAIDFTAIRSLSEKCSPTPNISRMTPSSASSGASLVSATKPGVKGPASTPAKRYPTRGEIRSLLAIMPRIKASTRPPTMVVISGVAWCIPSPFQWCIGPFCYPVRVIVYDKNVHFVYE</sequence>
<accession>W1DR28</accession>
<feature type="region of interest" description="Disordered" evidence="1">
    <location>
        <begin position="158"/>
        <end position="191"/>
    </location>
</feature>
<keyword evidence="3" id="KW-1185">Reference proteome</keyword>
<reference evidence="2" key="1">
    <citation type="submission" date="2013-10" db="EMBL/GenBank/DDBJ databases">
        <title>Antibiotic resistance diversity of beta-lactamase producers in the General Hospital Vienna.</title>
        <authorList>
            <person name="Barisic I."/>
            <person name="Mitteregger D."/>
            <person name="Hirschl A.M."/>
            <person name="Noehammer C."/>
            <person name="Wiesinger-Mayr H."/>
        </authorList>
    </citation>
    <scope>NUCLEOTIDE SEQUENCE [LARGE SCALE GENOMIC DNA]</scope>
    <source>
        <strain evidence="2">IS43</strain>
    </source>
</reference>
<organism evidence="2 3">
    <name type="scientific">Klebsiella pneumoniae IS43</name>
    <dbReference type="NCBI Taxonomy" id="1432552"/>
    <lineage>
        <taxon>Bacteria</taxon>
        <taxon>Pseudomonadati</taxon>
        <taxon>Pseudomonadota</taxon>
        <taxon>Gammaproteobacteria</taxon>
        <taxon>Enterobacterales</taxon>
        <taxon>Enterobacteriaceae</taxon>
        <taxon>Klebsiella/Raoultella group</taxon>
        <taxon>Klebsiella</taxon>
        <taxon>Klebsiella pneumoniae complex</taxon>
    </lineage>
</organism>
<evidence type="ECO:0000256" key="1">
    <source>
        <dbReference type="SAM" id="MobiDB-lite"/>
    </source>
</evidence>
<protein>
    <submittedName>
        <fullName evidence="2">Uncharacterized protein</fullName>
    </submittedName>
</protein>
<name>W1DR28_KLEPN</name>
<feature type="compositionally biased region" description="Low complexity" evidence="1">
    <location>
        <begin position="166"/>
        <end position="177"/>
    </location>
</feature>
<comment type="caution">
    <text evidence="2">The sequence shown here is derived from an EMBL/GenBank/DDBJ whole genome shotgun (WGS) entry which is preliminary data.</text>
</comment>
<evidence type="ECO:0000313" key="3">
    <source>
        <dbReference type="Proteomes" id="UP000019183"/>
    </source>
</evidence>
<dbReference type="AlphaFoldDB" id="W1DR28"/>
<proteinExistence type="predicted"/>
<dbReference type="Proteomes" id="UP000019183">
    <property type="component" value="Unassembled WGS sequence"/>
</dbReference>
<evidence type="ECO:0000313" key="2">
    <source>
        <dbReference type="EMBL" id="CDL11257.1"/>
    </source>
</evidence>